<evidence type="ECO:0000313" key="3">
    <source>
        <dbReference type="Proteomes" id="UP001141552"/>
    </source>
</evidence>
<organism evidence="2 3">
    <name type="scientific">Turnera subulata</name>
    <dbReference type="NCBI Taxonomy" id="218843"/>
    <lineage>
        <taxon>Eukaryota</taxon>
        <taxon>Viridiplantae</taxon>
        <taxon>Streptophyta</taxon>
        <taxon>Embryophyta</taxon>
        <taxon>Tracheophyta</taxon>
        <taxon>Spermatophyta</taxon>
        <taxon>Magnoliopsida</taxon>
        <taxon>eudicotyledons</taxon>
        <taxon>Gunneridae</taxon>
        <taxon>Pentapetalae</taxon>
        <taxon>rosids</taxon>
        <taxon>fabids</taxon>
        <taxon>Malpighiales</taxon>
        <taxon>Passifloraceae</taxon>
        <taxon>Turnera</taxon>
    </lineage>
</organism>
<feature type="compositionally biased region" description="Polar residues" evidence="1">
    <location>
        <begin position="17"/>
        <end position="29"/>
    </location>
</feature>
<protein>
    <submittedName>
        <fullName evidence="2">Uncharacterized protein</fullName>
    </submittedName>
</protein>
<evidence type="ECO:0000313" key="2">
    <source>
        <dbReference type="EMBL" id="KAJ4824423.1"/>
    </source>
</evidence>
<dbReference type="EMBL" id="JAKUCV010007191">
    <property type="protein sequence ID" value="KAJ4824423.1"/>
    <property type="molecule type" value="Genomic_DNA"/>
</dbReference>
<gene>
    <name evidence="2" type="ORF">Tsubulata_032609</name>
</gene>
<dbReference type="AlphaFoldDB" id="A0A9Q0F3T7"/>
<feature type="region of interest" description="Disordered" evidence="1">
    <location>
        <begin position="1"/>
        <end position="72"/>
    </location>
</feature>
<name>A0A9Q0F3T7_9ROSI</name>
<keyword evidence="3" id="KW-1185">Reference proteome</keyword>
<reference evidence="2" key="2">
    <citation type="journal article" date="2023" name="Plants (Basel)">
        <title>Annotation of the Turnera subulata (Passifloraceae) Draft Genome Reveals the S-Locus Evolved after the Divergence of Turneroideae from Passifloroideae in a Stepwise Manner.</title>
        <authorList>
            <person name="Henning P.M."/>
            <person name="Roalson E.H."/>
            <person name="Mir W."/>
            <person name="McCubbin A.G."/>
            <person name="Shore J.S."/>
        </authorList>
    </citation>
    <scope>NUCLEOTIDE SEQUENCE</scope>
    <source>
        <strain evidence="2">F60SS</strain>
    </source>
</reference>
<evidence type="ECO:0000256" key="1">
    <source>
        <dbReference type="SAM" id="MobiDB-lite"/>
    </source>
</evidence>
<accession>A0A9Q0F3T7</accession>
<sequence length="72" mass="8056">MARRREEDHVLDERQGTRMTTMSEKSGVSTRPPKLPARRAAVRANGGADNSSQQHEDEMRRPTTGFMASARS</sequence>
<comment type="caution">
    <text evidence="2">The sequence shown here is derived from an EMBL/GenBank/DDBJ whole genome shotgun (WGS) entry which is preliminary data.</text>
</comment>
<feature type="compositionally biased region" description="Basic and acidic residues" evidence="1">
    <location>
        <begin position="1"/>
        <end position="16"/>
    </location>
</feature>
<dbReference type="Proteomes" id="UP001141552">
    <property type="component" value="Unassembled WGS sequence"/>
</dbReference>
<reference evidence="2" key="1">
    <citation type="submission" date="2022-02" db="EMBL/GenBank/DDBJ databases">
        <authorList>
            <person name="Henning P.M."/>
            <person name="McCubbin A.G."/>
            <person name="Shore J.S."/>
        </authorList>
    </citation>
    <scope>NUCLEOTIDE SEQUENCE</scope>
    <source>
        <strain evidence="2">F60SS</strain>
        <tissue evidence="2">Leaves</tissue>
    </source>
</reference>
<proteinExistence type="predicted"/>